<dbReference type="Gene3D" id="3.10.180.10">
    <property type="entry name" value="2,3-Dihydroxybiphenyl 1,2-Dioxygenase, domain 1"/>
    <property type="match status" value="2"/>
</dbReference>
<accession>A0A2N5CDW4</accession>
<dbReference type="InterPro" id="IPR037523">
    <property type="entry name" value="VOC_core"/>
</dbReference>
<evidence type="ECO:0000259" key="1">
    <source>
        <dbReference type="PROSITE" id="PS51819"/>
    </source>
</evidence>
<evidence type="ECO:0000313" key="2">
    <source>
        <dbReference type="EMBL" id="PLQ00404.1"/>
    </source>
</evidence>
<dbReference type="Pfam" id="PF00903">
    <property type="entry name" value="Glyoxalase"/>
    <property type="match status" value="2"/>
</dbReference>
<dbReference type="Proteomes" id="UP000234341">
    <property type="component" value="Unassembled WGS sequence"/>
</dbReference>
<dbReference type="InterPro" id="IPR029068">
    <property type="entry name" value="Glyas_Bleomycin-R_OHBP_Dase"/>
</dbReference>
<dbReference type="CDD" id="cd08361">
    <property type="entry name" value="PpCmtC_N"/>
    <property type="match status" value="1"/>
</dbReference>
<proteinExistence type="predicted"/>
<dbReference type="InterPro" id="IPR004360">
    <property type="entry name" value="Glyas_Fos-R_dOase_dom"/>
</dbReference>
<keyword evidence="2" id="KW-0223">Dioxygenase</keyword>
<organism evidence="2 3">
    <name type="scientific">Cupriavidus pauculus</name>
    <dbReference type="NCBI Taxonomy" id="82633"/>
    <lineage>
        <taxon>Bacteria</taxon>
        <taxon>Pseudomonadati</taxon>
        <taxon>Pseudomonadota</taxon>
        <taxon>Betaproteobacteria</taxon>
        <taxon>Burkholderiales</taxon>
        <taxon>Burkholderiaceae</taxon>
        <taxon>Cupriavidus</taxon>
    </lineage>
</organism>
<protein>
    <submittedName>
        <fullName evidence="2">Glyoxalase/bleomycin resistance/extradiol dioxygenase family protein</fullName>
    </submittedName>
</protein>
<keyword evidence="2" id="KW-0560">Oxidoreductase</keyword>
<dbReference type="AlphaFoldDB" id="A0A2N5CDW4"/>
<reference evidence="2 3" key="1">
    <citation type="submission" date="2017-12" db="EMBL/GenBank/DDBJ databases">
        <title>Genome sequence of the active heterotrophic nitrifier-denitrifier, Cupriavidus pauculus UM1.</title>
        <authorList>
            <person name="Putonti C."/>
            <person name="Castignetti D."/>
        </authorList>
    </citation>
    <scope>NUCLEOTIDE SEQUENCE [LARGE SCALE GENOMIC DNA]</scope>
    <source>
        <strain evidence="2 3">UM1</strain>
    </source>
</reference>
<feature type="domain" description="VOC" evidence="1">
    <location>
        <begin position="137"/>
        <end position="249"/>
    </location>
</feature>
<dbReference type="EMBL" id="PJRP01000004">
    <property type="protein sequence ID" value="PLQ00404.1"/>
    <property type="molecule type" value="Genomic_DNA"/>
</dbReference>
<dbReference type="RefSeq" id="WP_101681773.1">
    <property type="nucleotide sequence ID" value="NZ_PJRP01000004.1"/>
</dbReference>
<dbReference type="OrthoDB" id="9803142at2"/>
<feature type="domain" description="VOC" evidence="1">
    <location>
        <begin position="6"/>
        <end position="119"/>
    </location>
</feature>
<dbReference type="SUPFAM" id="SSF54593">
    <property type="entry name" value="Glyoxalase/Bleomycin resistance protein/Dihydroxybiphenyl dioxygenase"/>
    <property type="match status" value="1"/>
</dbReference>
<evidence type="ECO:0000313" key="3">
    <source>
        <dbReference type="Proteomes" id="UP000234341"/>
    </source>
</evidence>
<sequence>MIHLSDIRYVRLGTRDLQGCEQYATQMLGLEVAHREKGALYFRSDSRDHTLCYFEGDPKDHTSAFEVASAAELTAAADLLDRNDVRVVTGSKEQCELRRVGAFINFRDPSGNSIDLVVAPDHSGRRYFPSRDAGISGFSHIGLRSTNPARDETFWTGLCNAKVSDWIGEAPLLRIDEIHHKIALFPSTFAGVQHINHQVESVDDLMRSYYLLRERGVRILFGPGRHPTSGAVFLYFEGPDDMIYEYSTGVRTITEEDEKTYRPRHFPTGTSSSFCMWGATPDIAEFRS</sequence>
<name>A0A2N5CDW4_9BURK</name>
<dbReference type="GO" id="GO:0051213">
    <property type="term" value="F:dioxygenase activity"/>
    <property type="evidence" value="ECO:0007669"/>
    <property type="project" value="UniProtKB-KW"/>
</dbReference>
<comment type="caution">
    <text evidence="2">The sequence shown here is derived from an EMBL/GenBank/DDBJ whole genome shotgun (WGS) entry which is preliminary data.</text>
</comment>
<dbReference type="PROSITE" id="PS51819">
    <property type="entry name" value="VOC"/>
    <property type="match status" value="2"/>
</dbReference>
<gene>
    <name evidence="2" type="ORF">CYJ10_12310</name>
</gene>